<reference evidence="1 2" key="1">
    <citation type="journal article" date="2014" name="Am. J. Bot.">
        <title>Genome assembly and annotation for red clover (Trifolium pratense; Fabaceae).</title>
        <authorList>
            <person name="Istvanek J."/>
            <person name="Jaros M."/>
            <person name="Krenek A."/>
            <person name="Repkova J."/>
        </authorList>
    </citation>
    <scope>NUCLEOTIDE SEQUENCE [LARGE SCALE GENOMIC DNA]</scope>
    <source>
        <strain evidence="2">cv. Tatra</strain>
        <tissue evidence="1">Young leaves</tissue>
    </source>
</reference>
<comment type="caution">
    <text evidence="1">The sequence shown here is derived from an EMBL/GenBank/DDBJ whole genome shotgun (WGS) entry which is preliminary data.</text>
</comment>
<dbReference type="AlphaFoldDB" id="A0A2K3NR99"/>
<evidence type="ECO:0000313" key="1">
    <source>
        <dbReference type="EMBL" id="PNY05560.1"/>
    </source>
</evidence>
<name>A0A2K3NR99_TRIPR</name>
<sequence length="147" mass="16626">MTDVIPAEWRDAKVSDLVDINGQWRLNELSWLPIDITNCIRAVAPPVPGLMEDRCAWPGDKCGNFTVSSAYNLMRTEDNEVVPNHMLWKKVWKLEVNEHAVCKLKVCLDSRDVYKSIQNGASVVAMLCEVGLFKAFVNYWILIGSLS</sequence>
<evidence type="ECO:0000313" key="2">
    <source>
        <dbReference type="Proteomes" id="UP000236291"/>
    </source>
</evidence>
<gene>
    <name evidence="1" type="ORF">L195_g002013</name>
</gene>
<dbReference type="Proteomes" id="UP000236291">
    <property type="component" value="Unassembled WGS sequence"/>
</dbReference>
<proteinExistence type="predicted"/>
<reference evidence="1 2" key="2">
    <citation type="journal article" date="2017" name="Front. Plant Sci.">
        <title>Gene Classification and Mining of Molecular Markers Useful in Red Clover (Trifolium pratense) Breeding.</title>
        <authorList>
            <person name="Istvanek J."/>
            <person name="Dluhosova J."/>
            <person name="Dluhos P."/>
            <person name="Patkova L."/>
            <person name="Nedelnik J."/>
            <person name="Repkova J."/>
        </authorList>
    </citation>
    <scope>NUCLEOTIDE SEQUENCE [LARGE SCALE GENOMIC DNA]</scope>
    <source>
        <strain evidence="2">cv. Tatra</strain>
        <tissue evidence="1">Young leaves</tissue>
    </source>
</reference>
<protein>
    <submittedName>
        <fullName evidence="1">Uncharacterized protein</fullName>
    </submittedName>
</protein>
<organism evidence="1 2">
    <name type="scientific">Trifolium pratense</name>
    <name type="common">Red clover</name>
    <dbReference type="NCBI Taxonomy" id="57577"/>
    <lineage>
        <taxon>Eukaryota</taxon>
        <taxon>Viridiplantae</taxon>
        <taxon>Streptophyta</taxon>
        <taxon>Embryophyta</taxon>
        <taxon>Tracheophyta</taxon>
        <taxon>Spermatophyta</taxon>
        <taxon>Magnoliopsida</taxon>
        <taxon>eudicotyledons</taxon>
        <taxon>Gunneridae</taxon>
        <taxon>Pentapetalae</taxon>
        <taxon>rosids</taxon>
        <taxon>fabids</taxon>
        <taxon>Fabales</taxon>
        <taxon>Fabaceae</taxon>
        <taxon>Papilionoideae</taxon>
        <taxon>50 kb inversion clade</taxon>
        <taxon>NPAAA clade</taxon>
        <taxon>Hologalegina</taxon>
        <taxon>IRL clade</taxon>
        <taxon>Trifolieae</taxon>
        <taxon>Trifolium</taxon>
    </lineage>
</organism>
<dbReference type="EMBL" id="ASHM01000863">
    <property type="protein sequence ID" value="PNY05560.1"/>
    <property type="molecule type" value="Genomic_DNA"/>
</dbReference>
<accession>A0A2K3NR99</accession>